<dbReference type="OrthoDB" id="2413468at2759"/>
<evidence type="ECO:0000256" key="1">
    <source>
        <dbReference type="SAM" id="MobiDB-lite"/>
    </source>
</evidence>
<keyword evidence="3" id="KW-1185">Reference proteome</keyword>
<feature type="compositionally biased region" description="Polar residues" evidence="1">
    <location>
        <begin position="362"/>
        <end position="380"/>
    </location>
</feature>
<feature type="region of interest" description="Disordered" evidence="1">
    <location>
        <begin position="476"/>
        <end position="542"/>
    </location>
</feature>
<feature type="compositionally biased region" description="Low complexity" evidence="1">
    <location>
        <begin position="301"/>
        <end position="320"/>
    </location>
</feature>
<feature type="compositionally biased region" description="Pro residues" evidence="1">
    <location>
        <begin position="602"/>
        <end position="611"/>
    </location>
</feature>
<dbReference type="AlphaFoldDB" id="S8FJ50"/>
<dbReference type="Proteomes" id="UP000015241">
    <property type="component" value="Unassembled WGS sequence"/>
</dbReference>
<feature type="region of interest" description="Disordered" evidence="1">
    <location>
        <begin position="567"/>
        <end position="700"/>
    </location>
</feature>
<dbReference type="EMBL" id="KE504142">
    <property type="protein sequence ID" value="EPT01451.1"/>
    <property type="molecule type" value="Genomic_DNA"/>
</dbReference>
<feature type="compositionally biased region" description="Polar residues" evidence="1">
    <location>
        <begin position="1"/>
        <end position="11"/>
    </location>
</feature>
<accession>S8FJ50</accession>
<feature type="compositionally biased region" description="Low complexity" evidence="1">
    <location>
        <begin position="530"/>
        <end position="542"/>
    </location>
</feature>
<reference evidence="2 3" key="1">
    <citation type="journal article" date="2012" name="Science">
        <title>The Paleozoic origin of enzymatic lignin decomposition reconstructed from 31 fungal genomes.</title>
        <authorList>
            <person name="Floudas D."/>
            <person name="Binder M."/>
            <person name="Riley R."/>
            <person name="Barry K."/>
            <person name="Blanchette R.A."/>
            <person name="Henrissat B."/>
            <person name="Martinez A.T."/>
            <person name="Otillar R."/>
            <person name="Spatafora J.W."/>
            <person name="Yadav J.S."/>
            <person name="Aerts A."/>
            <person name="Benoit I."/>
            <person name="Boyd A."/>
            <person name="Carlson A."/>
            <person name="Copeland A."/>
            <person name="Coutinho P.M."/>
            <person name="de Vries R.P."/>
            <person name="Ferreira P."/>
            <person name="Findley K."/>
            <person name="Foster B."/>
            <person name="Gaskell J."/>
            <person name="Glotzer D."/>
            <person name="Gorecki P."/>
            <person name="Heitman J."/>
            <person name="Hesse C."/>
            <person name="Hori C."/>
            <person name="Igarashi K."/>
            <person name="Jurgens J.A."/>
            <person name="Kallen N."/>
            <person name="Kersten P."/>
            <person name="Kohler A."/>
            <person name="Kuees U."/>
            <person name="Kumar T.K.A."/>
            <person name="Kuo A."/>
            <person name="LaButti K."/>
            <person name="Larrondo L.F."/>
            <person name="Lindquist E."/>
            <person name="Ling A."/>
            <person name="Lombard V."/>
            <person name="Lucas S."/>
            <person name="Lundell T."/>
            <person name="Martin R."/>
            <person name="McLaughlin D.J."/>
            <person name="Morgenstern I."/>
            <person name="Morin E."/>
            <person name="Murat C."/>
            <person name="Nagy L.G."/>
            <person name="Nolan M."/>
            <person name="Ohm R.A."/>
            <person name="Patyshakuliyeva A."/>
            <person name="Rokas A."/>
            <person name="Ruiz-Duenas F.J."/>
            <person name="Sabat G."/>
            <person name="Salamov A."/>
            <person name="Samejima M."/>
            <person name="Schmutz J."/>
            <person name="Slot J.C."/>
            <person name="St John F."/>
            <person name="Stenlid J."/>
            <person name="Sun H."/>
            <person name="Sun S."/>
            <person name="Syed K."/>
            <person name="Tsang A."/>
            <person name="Wiebenga A."/>
            <person name="Young D."/>
            <person name="Pisabarro A."/>
            <person name="Eastwood D.C."/>
            <person name="Martin F."/>
            <person name="Cullen D."/>
            <person name="Grigoriev I.V."/>
            <person name="Hibbett D.S."/>
        </authorList>
    </citation>
    <scope>NUCLEOTIDE SEQUENCE</scope>
    <source>
        <strain evidence="3">FP-58527</strain>
    </source>
</reference>
<name>S8FJ50_FOMSC</name>
<feature type="compositionally biased region" description="Low complexity" evidence="1">
    <location>
        <begin position="612"/>
        <end position="624"/>
    </location>
</feature>
<gene>
    <name evidence="2" type="ORF">FOMPIDRAFT_1161763</name>
</gene>
<dbReference type="STRING" id="743788.S8FJ50"/>
<proteinExistence type="predicted"/>
<feature type="compositionally biased region" description="Pro residues" evidence="1">
    <location>
        <begin position="128"/>
        <end position="142"/>
    </location>
</feature>
<feature type="region of interest" description="Disordered" evidence="1">
    <location>
        <begin position="360"/>
        <end position="390"/>
    </location>
</feature>
<organism evidence="2 3">
    <name type="scientific">Fomitopsis schrenkii</name>
    <name type="common">Brown rot fungus</name>
    <dbReference type="NCBI Taxonomy" id="2126942"/>
    <lineage>
        <taxon>Eukaryota</taxon>
        <taxon>Fungi</taxon>
        <taxon>Dikarya</taxon>
        <taxon>Basidiomycota</taxon>
        <taxon>Agaricomycotina</taxon>
        <taxon>Agaricomycetes</taxon>
        <taxon>Polyporales</taxon>
        <taxon>Fomitopsis</taxon>
    </lineage>
</organism>
<feature type="region of interest" description="Disordered" evidence="1">
    <location>
        <begin position="52"/>
        <end position="335"/>
    </location>
</feature>
<evidence type="ECO:0000313" key="2">
    <source>
        <dbReference type="EMBL" id="EPT01451.1"/>
    </source>
</evidence>
<feature type="compositionally biased region" description="Low complexity" evidence="1">
    <location>
        <begin position="508"/>
        <end position="520"/>
    </location>
</feature>
<evidence type="ECO:0008006" key="4">
    <source>
        <dbReference type="Google" id="ProtNLM"/>
    </source>
</evidence>
<dbReference type="InParanoid" id="S8FJ50"/>
<feature type="region of interest" description="Disordered" evidence="1">
    <location>
        <begin position="1"/>
        <end position="37"/>
    </location>
</feature>
<protein>
    <recommendedName>
        <fullName evidence="4">CUE domain-containing protein</fullName>
    </recommendedName>
</protein>
<feature type="compositionally biased region" description="Low complexity" evidence="1">
    <location>
        <begin position="81"/>
        <end position="93"/>
    </location>
</feature>
<evidence type="ECO:0000313" key="3">
    <source>
        <dbReference type="Proteomes" id="UP000015241"/>
    </source>
</evidence>
<sequence length="747" mass="80390">MSESGTLSPQVPFSAALATSGHTEEAMTPAIGESKEITRPVVGPVIVNTSDALRHRAQDRPAQPSVLSPGDVFALRQTQLSPSSMTSSSRSASPYVHYEPGVHSRAGPMPAPPQPLFDVDPRSGSLNPAPPRPPRAYTPLPPSVQRDPQALRDALQLPQSVSTALASKLPSRSPKRNDSELTEDSVYSQEEERDSGAGPSRSLSKRSLHIREGAHPPSTVTTTPPINIEEAQENRSDVSSIVRHVEANKAPPVAFTLHDDARSAESVSSSSKEPSVRSRKALRRESSWVSMAQERVQRALSPGRSSNISRSPSTSPSMFSPTPPPKSIRGSLEDVPQASYPSGVIKGALTNFKRFSALPRTPSATSARAKSPDASPQVSPRHSKDAPLPAVPAPLQRRVQRPRIKAEWPEAMSCREIVALRTPLERAAGYANKLNDLAMYDCGLAEWVRMRQYTATGTRTGSSSKVRLMVTPATPASRVFSPQPRHTSRGSETSAMTFPTRPDAYSATDLTTRPTDLLPPTASPPPALPYPSLAQAQQRLSPARSSILIPSPSRSLLPLPGHKSSGGGFFSSIGRRNSVKDKPIFPPNQSGRLSKRYTATPTPAPRQPQPVQPVASPAVPGGPRTAPGRVRRSQTFSAIASPPPQPDASTMPTNNTHPQRQSTMRRPSLFTRAKNHGQSHSSPQAGAVVSQPALPNPDFDRQVDKLADLLPHADRDILAGYLRRAGQDILAIGQYLEDEKNGTLRRD</sequence>
<feature type="compositionally biased region" description="Polar residues" evidence="1">
    <location>
        <begin position="647"/>
        <end position="665"/>
    </location>
</feature>
<dbReference type="eggNOG" id="ENOG502SC9X">
    <property type="taxonomic scope" value="Eukaryota"/>
</dbReference>
<dbReference type="HOGENOM" id="CLU_012232_0_0_1"/>
<feature type="compositionally biased region" description="Low complexity" evidence="1">
    <location>
        <begin position="264"/>
        <end position="273"/>
    </location>
</feature>